<feature type="compositionally biased region" description="Basic and acidic residues" evidence="1">
    <location>
        <begin position="323"/>
        <end position="346"/>
    </location>
</feature>
<sequence>MSRNAAEDALGEKKRGNRHRTLAAFGPSSLIMPARDQQVPELSYLPTYTQTRAPPDSGPPPAYANVIGKVYPYSLRPVLLVTTFCTFLYLLLVSISNFKDIGHSGNNATMNLFDILTGVLLMVVALVEVLGFTAALKTNLKLATLYSKLTVPGFALVIACEVLNIAGHYMFKSRIINDCIPRNTGAVAPSSGFNWFGQSSSNSTMSAQDATNYCNSSWKYDSTWEIVWLIVTIVLGIPFVMFSFAFVRQVRNPDSVRVRESNFGWWQRRNNQQPPSAQYANGYSSGPYDPQSQAQAYSYPPAPYGSGPYAAPAGPPPGAFGADAHRDLPGYERGDMQGDFDDDRKSPITSPTSYGYTGAGRPSTSRDRDSRQNDAAKDSQVTIRLDDDVDSKGRGHGRDSHDDDTPRI</sequence>
<protein>
    <submittedName>
        <fullName evidence="3">Uncharacterized protein</fullName>
    </submittedName>
</protein>
<dbReference type="Proteomes" id="UP000014071">
    <property type="component" value="Unassembled WGS sequence"/>
</dbReference>
<gene>
    <name evidence="3" type="ORF">PHSY_005186</name>
</gene>
<evidence type="ECO:0000313" key="3">
    <source>
        <dbReference type="EMBL" id="GAC97600.1"/>
    </source>
</evidence>
<feature type="region of interest" description="Disordered" evidence="1">
    <location>
        <begin position="268"/>
        <end position="408"/>
    </location>
</feature>
<dbReference type="AlphaFoldDB" id="R9PHK6"/>
<evidence type="ECO:0000256" key="2">
    <source>
        <dbReference type="SAM" id="Phobius"/>
    </source>
</evidence>
<keyword evidence="2" id="KW-0812">Transmembrane</keyword>
<keyword evidence="2" id="KW-1133">Transmembrane helix</keyword>
<feature type="compositionally biased region" description="Polar residues" evidence="1">
    <location>
        <begin position="268"/>
        <end position="284"/>
    </location>
</feature>
<name>R9PHK6_PSEHS</name>
<feature type="compositionally biased region" description="Low complexity" evidence="1">
    <location>
        <begin position="290"/>
        <end position="312"/>
    </location>
</feature>
<feature type="transmembrane region" description="Helical" evidence="2">
    <location>
        <begin position="115"/>
        <end position="137"/>
    </location>
</feature>
<keyword evidence="4" id="KW-1185">Reference proteome</keyword>
<dbReference type="EMBL" id="DF238810">
    <property type="protein sequence ID" value="GAC97600.1"/>
    <property type="molecule type" value="Genomic_DNA"/>
</dbReference>
<keyword evidence="2" id="KW-0472">Membrane</keyword>
<dbReference type="eggNOG" id="ENOG502S4RX">
    <property type="taxonomic scope" value="Eukaryota"/>
</dbReference>
<organism evidence="3 4">
    <name type="scientific">Pseudozyma hubeiensis (strain SY62)</name>
    <name type="common">Yeast</name>
    <dbReference type="NCBI Taxonomy" id="1305764"/>
    <lineage>
        <taxon>Eukaryota</taxon>
        <taxon>Fungi</taxon>
        <taxon>Dikarya</taxon>
        <taxon>Basidiomycota</taxon>
        <taxon>Ustilaginomycotina</taxon>
        <taxon>Ustilaginomycetes</taxon>
        <taxon>Ustilaginales</taxon>
        <taxon>Ustilaginaceae</taxon>
        <taxon>Pseudozyma</taxon>
    </lineage>
</organism>
<feature type="compositionally biased region" description="Basic and acidic residues" evidence="1">
    <location>
        <begin position="384"/>
        <end position="408"/>
    </location>
</feature>
<evidence type="ECO:0000256" key="1">
    <source>
        <dbReference type="SAM" id="MobiDB-lite"/>
    </source>
</evidence>
<proteinExistence type="predicted"/>
<accession>R9PHK6</accession>
<feature type="transmembrane region" description="Helical" evidence="2">
    <location>
        <begin position="149"/>
        <end position="171"/>
    </location>
</feature>
<dbReference type="HOGENOM" id="CLU_063096_0_0_1"/>
<feature type="transmembrane region" description="Helical" evidence="2">
    <location>
        <begin position="226"/>
        <end position="247"/>
    </location>
</feature>
<dbReference type="RefSeq" id="XP_012191187.1">
    <property type="nucleotide sequence ID" value="XM_012335797.1"/>
</dbReference>
<reference evidence="4" key="1">
    <citation type="journal article" date="2013" name="Genome Announc.">
        <title>Draft genome sequence of the basidiomycetous yeast-like fungus Pseudozyma hubeiensis SY62, which produces an abundant amount of the biosurfactant mannosylerythritol lipids.</title>
        <authorList>
            <person name="Konishi M."/>
            <person name="Hatada Y."/>
            <person name="Horiuchi J."/>
        </authorList>
    </citation>
    <scope>NUCLEOTIDE SEQUENCE [LARGE SCALE GENOMIC DNA]</scope>
    <source>
        <strain evidence="4">SY62</strain>
    </source>
</reference>
<evidence type="ECO:0000313" key="4">
    <source>
        <dbReference type="Proteomes" id="UP000014071"/>
    </source>
</evidence>
<feature type="transmembrane region" description="Helical" evidence="2">
    <location>
        <begin position="78"/>
        <end position="95"/>
    </location>
</feature>
<feature type="compositionally biased region" description="Basic and acidic residues" evidence="1">
    <location>
        <begin position="364"/>
        <end position="377"/>
    </location>
</feature>
<dbReference type="GeneID" id="24110466"/>
<dbReference type="OrthoDB" id="3352285at2759"/>